<dbReference type="PANTHER" id="PTHR28221:SF2">
    <property type="entry name" value="RNA POLYMERASE I-SPECIFIC TRANSCRIPTION INITIATION FACTOR RRN6"/>
    <property type="match status" value="1"/>
</dbReference>
<reference evidence="3 4" key="1">
    <citation type="journal article" date="2022" name="DNA Res.">
        <title>Genome analysis of five recently described species of the CUG-Ser clade uncovers Candida theae as a new hybrid lineage with pathogenic potential in the Candida parapsilosis species complex.</title>
        <authorList>
            <person name="Mixao V."/>
            <person name="Del Olmo V."/>
            <person name="Hegedusova E."/>
            <person name="Saus E."/>
            <person name="Pryszcz L."/>
            <person name="Cillingova A."/>
            <person name="Nosek J."/>
            <person name="Gabaldon T."/>
        </authorList>
    </citation>
    <scope>NUCLEOTIDE SEQUENCE [LARGE SCALE GENOMIC DNA]</scope>
    <source>
        <strain evidence="3 4">CBS 12239</strain>
    </source>
</reference>
<evidence type="ECO:0000256" key="1">
    <source>
        <dbReference type="SAM" id="MobiDB-lite"/>
    </source>
</evidence>
<evidence type="ECO:0000313" key="4">
    <source>
        <dbReference type="Proteomes" id="UP001204833"/>
    </source>
</evidence>
<gene>
    <name evidence="3" type="ORF">KGF57_002498</name>
</gene>
<dbReference type="GeneID" id="76150557"/>
<organism evidence="3 4">
    <name type="scientific">Candida theae</name>
    <dbReference type="NCBI Taxonomy" id="1198502"/>
    <lineage>
        <taxon>Eukaryota</taxon>
        <taxon>Fungi</taxon>
        <taxon>Dikarya</taxon>
        <taxon>Ascomycota</taxon>
        <taxon>Saccharomycotina</taxon>
        <taxon>Pichiomycetes</taxon>
        <taxon>Debaryomycetaceae</taxon>
        <taxon>Candida/Lodderomyces clade</taxon>
        <taxon>Candida</taxon>
    </lineage>
</organism>
<dbReference type="Pfam" id="PF10214">
    <property type="entry name" value="Rrn6_beta-prop"/>
    <property type="match status" value="1"/>
</dbReference>
<feature type="compositionally biased region" description="Low complexity" evidence="1">
    <location>
        <begin position="746"/>
        <end position="756"/>
    </location>
</feature>
<dbReference type="InterPro" id="IPR048535">
    <property type="entry name" value="RRN6_beta-prop"/>
</dbReference>
<proteinExistence type="predicted"/>
<dbReference type="GO" id="GO:0042790">
    <property type="term" value="P:nucleolar large rRNA transcription by RNA polymerase I"/>
    <property type="evidence" value="ECO:0007669"/>
    <property type="project" value="TreeGrafter"/>
</dbReference>
<feature type="domain" description="RRN6 beta-propeller" evidence="2">
    <location>
        <begin position="121"/>
        <end position="430"/>
    </location>
</feature>
<name>A0AAD5BF62_9ASCO</name>
<accession>A0AAD5BF62</accession>
<dbReference type="AlphaFoldDB" id="A0AAD5BF62"/>
<dbReference type="PANTHER" id="PTHR28221">
    <property type="entry name" value="RNA POLYMERASE I-SPECIFIC TRANSCRIPTION INITIATION FACTOR RRN6"/>
    <property type="match status" value="1"/>
</dbReference>
<evidence type="ECO:0000259" key="2">
    <source>
        <dbReference type="Pfam" id="PF10214"/>
    </source>
</evidence>
<feature type="region of interest" description="Disordered" evidence="1">
    <location>
        <begin position="673"/>
        <end position="766"/>
    </location>
</feature>
<dbReference type="GO" id="GO:0001179">
    <property type="term" value="F:RNA polymerase I general transcription initiation factor binding"/>
    <property type="evidence" value="ECO:0007669"/>
    <property type="project" value="TreeGrafter"/>
</dbReference>
<feature type="compositionally biased region" description="Basic residues" evidence="1">
    <location>
        <begin position="757"/>
        <end position="766"/>
    </location>
</feature>
<sequence length="766" mass="85329">MWPHKSGLGVRLSYGVSGNPNVEIKSSPSASAITNNELYPMVTFPRKEGQRGEDGYLNEVACKSLLKKPLNHCVGELYKSSANNISVGFDDAASASASVPYKIISSYELETKAIDSVIAYDPGFGDIVQAFKIKPQSQNELLNGLAHITGESLSVLSLSIVIQDGDSMKLSKAYEVDFLAQVRQVVVAENEDKDRLIILVRTRVKVYVTTCKLSRYSNSSKSDPSFKLSIIKEICLEKLSRSTFADVAVCPVDARKFATIDIEGNLSAWAINKNNDKVSLLSSDDLQLPITDAKNLSNWLRLTWLSNLNSIMISTRTKMFQYDFDMPVRKILITSDTWSRTRDIVCVGGMIFYLTSKELIWLRCEAKVERLLSWKHFLNDNDPSLKLSVYAKDEKYLLFIYSQVSPVVLMYTFGFENTMPCSLRDPYMLQRSNAAGLKQLIPLNMDDTSDIVFLELSASLHLQQRRLQFGPLSQHPSTIEEQFEDNDNKRKNHKHKSHHLKKLHAALVQASSTGEDEESVVAIQQYASRLGASLEGKDAQKQNNTGYRSLLEVDYRAPFGISDLSELDDMIAELEESPLTENINIKSFINNAFIQRNGFIKVAQAQTHIVDIHALLQRVFGGCNAANSITNSAILLGLSLIKFQAQTNQFESAYETAKAASHKHVRNVLNEWDAPSSSQTDHQLASQSYNASQSVPSLKSSQIEPTQPPKLSQSTSSQLGDFSKPNSKFASQQRSQSRLGDALRISSQRSSQGGSQAKRRKKKGGF</sequence>
<dbReference type="RefSeq" id="XP_051609100.1">
    <property type="nucleotide sequence ID" value="XM_051751819.1"/>
</dbReference>
<dbReference type="GO" id="GO:0070860">
    <property type="term" value="C:RNA polymerase I core factor complex"/>
    <property type="evidence" value="ECO:0007669"/>
    <property type="project" value="TreeGrafter"/>
</dbReference>
<protein>
    <recommendedName>
        <fullName evidence="2">RRN6 beta-propeller domain-containing protein</fullName>
    </recommendedName>
</protein>
<evidence type="ECO:0000313" key="3">
    <source>
        <dbReference type="EMBL" id="KAI5958653.1"/>
    </source>
</evidence>
<dbReference type="GO" id="GO:0001163">
    <property type="term" value="F:RNA polymerase I transcription regulatory region sequence-specific DNA binding"/>
    <property type="evidence" value="ECO:0007669"/>
    <property type="project" value="TreeGrafter"/>
</dbReference>
<dbReference type="EMBL" id="JAIHNG010000116">
    <property type="protein sequence ID" value="KAI5958653.1"/>
    <property type="molecule type" value="Genomic_DNA"/>
</dbReference>
<dbReference type="InterPro" id="IPR019350">
    <property type="entry name" value="RNA_pol_I-sp_TIF_RRN6-like"/>
</dbReference>
<keyword evidence="4" id="KW-1185">Reference proteome</keyword>
<feature type="compositionally biased region" description="Polar residues" evidence="1">
    <location>
        <begin position="675"/>
        <end position="738"/>
    </location>
</feature>
<dbReference type="Proteomes" id="UP001204833">
    <property type="component" value="Unassembled WGS sequence"/>
</dbReference>
<comment type="caution">
    <text evidence="3">The sequence shown here is derived from an EMBL/GenBank/DDBJ whole genome shotgun (WGS) entry which is preliminary data.</text>
</comment>